<dbReference type="FunFam" id="3.40.50.300:FF:000640">
    <property type="entry name" value="MoxR family ATPase"/>
    <property type="match status" value="1"/>
</dbReference>
<evidence type="ECO:0000256" key="3">
    <source>
        <dbReference type="ARBA" id="ARBA00061607"/>
    </source>
</evidence>
<dbReference type="InterPro" id="IPR011703">
    <property type="entry name" value="ATPase_AAA-3"/>
</dbReference>
<evidence type="ECO:0000313" key="6">
    <source>
        <dbReference type="EMBL" id="MQY26978.1"/>
    </source>
</evidence>
<evidence type="ECO:0000256" key="1">
    <source>
        <dbReference type="ARBA" id="ARBA00022741"/>
    </source>
</evidence>
<feature type="compositionally biased region" description="Pro residues" evidence="4">
    <location>
        <begin position="1"/>
        <end position="13"/>
    </location>
</feature>
<feature type="compositionally biased region" description="Low complexity" evidence="4">
    <location>
        <begin position="41"/>
        <end position="56"/>
    </location>
</feature>
<dbReference type="GO" id="GO:0016887">
    <property type="term" value="F:ATP hydrolysis activity"/>
    <property type="evidence" value="ECO:0007669"/>
    <property type="project" value="InterPro"/>
</dbReference>
<evidence type="ECO:0000313" key="7">
    <source>
        <dbReference type="Proteomes" id="UP000431401"/>
    </source>
</evidence>
<feature type="region of interest" description="Disordered" evidence="4">
    <location>
        <begin position="1"/>
        <end position="82"/>
    </location>
</feature>
<protein>
    <recommendedName>
        <fullName evidence="5">AAA+ ATPase domain-containing protein</fullName>
    </recommendedName>
</protein>
<evidence type="ECO:0000256" key="2">
    <source>
        <dbReference type="ARBA" id="ARBA00022840"/>
    </source>
</evidence>
<gene>
    <name evidence="6" type="ORF">NRB56_25570</name>
</gene>
<feature type="domain" description="AAA+ ATPase" evidence="5">
    <location>
        <begin position="131"/>
        <end position="272"/>
    </location>
</feature>
<keyword evidence="7" id="KW-1185">Reference proteome</keyword>
<evidence type="ECO:0000256" key="4">
    <source>
        <dbReference type="SAM" id="MobiDB-lite"/>
    </source>
</evidence>
<keyword evidence="1" id="KW-0547">Nucleotide-binding</keyword>
<dbReference type="GO" id="GO:0005524">
    <property type="term" value="F:ATP binding"/>
    <property type="evidence" value="ECO:0007669"/>
    <property type="project" value="UniProtKB-KW"/>
</dbReference>
<dbReference type="SMART" id="SM00382">
    <property type="entry name" value="AAA"/>
    <property type="match status" value="1"/>
</dbReference>
<accession>A0A7K0DMZ5</accession>
<name>A0A7K0DMZ5_9NOCA</name>
<reference evidence="6 7" key="1">
    <citation type="submission" date="2019-10" db="EMBL/GenBank/DDBJ databases">
        <title>Nocardia macrotermitis sp. nov. and Nocardia aurantia sp. nov., isolated from the gut of fungus growing-termite Macrotermes natalensis.</title>
        <authorList>
            <person name="Benndorf R."/>
            <person name="Schwitalla J."/>
            <person name="Martin K."/>
            <person name="De Beer W."/>
            <person name="Kaster A.-K."/>
            <person name="Vollmers J."/>
            <person name="Poulsen M."/>
            <person name="Beemelmanns C."/>
        </authorList>
    </citation>
    <scope>NUCLEOTIDE SEQUENCE [LARGE SCALE GENOMIC DNA]</scope>
    <source>
        <strain evidence="6 7">RB56</strain>
    </source>
</reference>
<sequence length="412" mass="43080">MTDPAPPDHPAAPRPLATPGGHGAAPGNTAAPEHEPTPDHTAVPDTTGTAGDAAAAEAEKAEMTDLTHTPPTDHGGRADDATTRLDAPATATAAPTADEARHALGALRGEIGKAVVGNDPAVLYLVLALLCRGHVLLEGVPGVAKTLLVRALAAALDLDHARVQFTPDLMPGDVTGSQIYDPRSAEFTFRHGPVFTNLLLADEINRTPPKTQSALLESMEERQVSVDGQPRPLPDPFVVVATQNPIEQEGTYPLPEAQLDRFLFKVDVTLPDRDAEFHVLRRHAAGFDPRDLTAAGLRPVAGAAHLAAARAAIGAVTIGPEVLAYIVDLCRATRTSPAVQHGASTRGATALLAAARSYAWLTGRGFVTPDDVKAVAMTVLRHRLQLRPEAQLDGVTAESVLSGLLLSVPVPV</sequence>
<dbReference type="InterPro" id="IPR003593">
    <property type="entry name" value="AAA+_ATPase"/>
</dbReference>
<organism evidence="6 7">
    <name type="scientific">Nocardia aurantia</name>
    <dbReference type="NCBI Taxonomy" id="2585199"/>
    <lineage>
        <taxon>Bacteria</taxon>
        <taxon>Bacillati</taxon>
        <taxon>Actinomycetota</taxon>
        <taxon>Actinomycetes</taxon>
        <taxon>Mycobacteriales</taxon>
        <taxon>Nocardiaceae</taxon>
        <taxon>Nocardia</taxon>
    </lineage>
</organism>
<dbReference type="AlphaFoldDB" id="A0A7K0DMZ5"/>
<keyword evidence="2" id="KW-0067">ATP-binding</keyword>
<dbReference type="InterPro" id="IPR041628">
    <property type="entry name" value="ChlI/MoxR_AAA_lid"/>
</dbReference>
<dbReference type="PANTHER" id="PTHR42759">
    <property type="entry name" value="MOXR FAMILY PROTEIN"/>
    <property type="match status" value="1"/>
</dbReference>
<comment type="similarity">
    <text evidence="3">Belongs to the MoxR family.</text>
</comment>
<comment type="caution">
    <text evidence="6">The sequence shown here is derived from an EMBL/GenBank/DDBJ whole genome shotgun (WGS) entry which is preliminary data.</text>
</comment>
<evidence type="ECO:0000259" key="5">
    <source>
        <dbReference type="SMART" id="SM00382"/>
    </source>
</evidence>
<dbReference type="Gene3D" id="3.40.50.300">
    <property type="entry name" value="P-loop containing nucleotide triphosphate hydrolases"/>
    <property type="match status" value="1"/>
</dbReference>
<dbReference type="Pfam" id="PF17863">
    <property type="entry name" value="AAA_lid_2"/>
    <property type="match status" value="1"/>
</dbReference>
<dbReference type="EMBL" id="WEGI01000005">
    <property type="protein sequence ID" value="MQY26978.1"/>
    <property type="molecule type" value="Genomic_DNA"/>
</dbReference>
<dbReference type="Proteomes" id="UP000431401">
    <property type="component" value="Unassembled WGS sequence"/>
</dbReference>
<dbReference type="PANTHER" id="PTHR42759:SF1">
    <property type="entry name" value="MAGNESIUM-CHELATASE SUBUNIT CHLD"/>
    <property type="match status" value="1"/>
</dbReference>
<dbReference type="Gene3D" id="1.10.8.80">
    <property type="entry name" value="Magnesium chelatase subunit I, C-Terminal domain"/>
    <property type="match status" value="1"/>
</dbReference>
<dbReference type="InterPro" id="IPR027417">
    <property type="entry name" value="P-loop_NTPase"/>
</dbReference>
<dbReference type="SUPFAM" id="SSF52540">
    <property type="entry name" value="P-loop containing nucleoside triphosphate hydrolases"/>
    <property type="match status" value="1"/>
</dbReference>
<dbReference type="Pfam" id="PF07726">
    <property type="entry name" value="AAA_3"/>
    <property type="match status" value="1"/>
</dbReference>
<proteinExistence type="inferred from homology"/>
<dbReference type="InterPro" id="IPR050764">
    <property type="entry name" value="CbbQ/NirQ/NorQ/GpvN"/>
</dbReference>